<dbReference type="PANTHER" id="PTHR38465">
    <property type="entry name" value="HTH-TYPE TRANSCRIPTIONAL REGULATOR MJ1563-RELATED"/>
    <property type="match status" value="1"/>
</dbReference>
<evidence type="ECO:0000256" key="1">
    <source>
        <dbReference type="ARBA" id="ARBA00023015"/>
    </source>
</evidence>
<dbReference type="Gene3D" id="1.10.287.160">
    <property type="entry name" value="HR1 repeat"/>
    <property type="match status" value="1"/>
</dbReference>
<dbReference type="Gene3D" id="1.10.10.10">
    <property type="entry name" value="Winged helix-like DNA-binding domain superfamily/Winged helix DNA-binding domain"/>
    <property type="match status" value="1"/>
</dbReference>
<dbReference type="Proteomes" id="UP000533598">
    <property type="component" value="Unassembled WGS sequence"/>
</dbReference>
<dbReference type="InterPro" id="IPR036388">
    <property type="entry name" value="WH-like_DNA-bd_sf"/>
</dbReference>
<reference evidence="5 6" key="1">
    <citation type="submission" date="2020-08" db="EMBL/GenBank/DDBJ databases">
        <title>Sequencing the genomes of 1000 actinobacteria strains.</title>
        <authorList>
            <person name="Klenk H.-P."/>
        </authorList>
    </citation>
    <scope>NUCLEOTIDE SEQUENCE [LARGE SCALE GENOMIC DNA]</scope>
    <source>
        <strain evidence="5 6">DSM 44230</strain>
    </source>
</reference>
<accession>A0A7W7C4X6</accession>
<evidence type="ECO:0000313" key="5">
    <source>
        <dbReference type="EMBL" id="MBB4674620.1"/>
    </source>
</evidence>
<dbReference type="GO" id="GO:0003700">
    <property type="term" value="F:DNA-binding transcription factor activity"/>
    <property type="evidence" value="ECO:0007669"/>
    <property type="project" value="InterPro"/>
</dbReference>
<dbReference type="SUPFAM" id="SSF46785">
    <property type="entry name" value="Winged helix' DNA-binding domain"/>
    <property type="match status" value="1"/>
</dbReference>
<dbReference type="RefSeq" id="WP_185000721.1">
    <property type="nucleotide sequence ID" value="NZ_BAAAUI010000003.1"/>
</dbReference>
<evidence type="ECO:0000256" key="3">
    <source>
        <dbReference type="ARBA" id="ARBA00023163"/>
    </source>
</evidence>
<keyword evidence="1" id="KW-0805">Transcription regulation</keyword>
<evidence type="ECO:0000256" key="2">
    <source>
        <dbReference type="ARBA" id="ARBA00023125"/>
    </source>
</evidence>
<keyword evidence="3" id="KW-0804">Transcription</keyword>
<comment type="caution">
    <text evidence="5">The sequence shown here is derived from an EMBL/GenBank/DDBJ whole genome shotgun (WGS) entry which is preliminary data.</text>
</comment>
<keyword evidence="2 5" id="KW-0238">DNA-binding</keyword>
<dbReference type="PANTHER" id="PTHR38465:SF2">
    <property type="entry name" value="HTH-TYPE TRANSCRIPTIONAL REGULATOR MMPR5"/>
    <property type="match status" value="1"/>
</dbReference>
<dbReference type="AlphaFoldDB" id="A0A7W7C4X6"/>
<name>A0A7W7C4X6_9PSEU</name>
<dbReference type="Pfam" id="PF12802">
    <property type="entry name" value="MarR_2"/>
    <property type="match status" value="1"/>
</dbReference>
<sequence>MTGPTPPARDEAAVARFVERFALILTDAGWPRMPSRIFASLLASDDGTRTAADLATHLQISPAAVSGGVRYLTDIGLATKERSPGARRDHYRVRDDLWFETLMRREQQISRWVQSVKEGIQAVGPTTPAGHRLELTRDFFEFLQTELPTLVANWQRPSPP</sequence>
<proteinExistence type="predicted"/>
<keyword evidence="6" id="KW-1185">Reference proteome</keyword>
<feature type="domain" description="HTH marR-type" evidence="4">
    <location>
        <begin position="33"/>
        <end position="88"/>
    </location>
</feature>
<dbReference type="GO" id="GO:0003677">
    <property type="term" value="F:DNA binding"/>
    <property type="evidence" value="ECO:0007669"/>
    <property type="project" value="UniProtKB-KW"/>
</dbReference>
<gene>
    <name evidence="5" type="ORF">HNR67_000738</name>
</gene>
<dbReference type="InterPro" id="IPR052362">
    <property type="entry name" value="HTH-GbsR_regulator"/>
</dbReference>
<evidence type="ECO:0000313" key="6">
    <source>
        <dbReference type="Proteomes" id="UP000533598"/>
    </source>
</evidence>
<dbReference type="InterPro" id="IPR000835">
    <property type="entry name" value="HTH_MarR-typ"/>
</dbReference>
<protein>
    <submittedName>
        <fullName evidence="5">DNA-binding transcriptional regulator GbsR (MarR family)</fullName>
    </submittedName>
</protein>
<dbReference type="EMBL" id="JACHMH010000001">
    <property type="protein sequence ID" value="MBB4674620.1"/>
    <property type="molecule type" value="Genomic_DNA"/>
</dbReference>
<dbReference type="InterPro" id="IPR036390">
    <property type="entry name" value="WH_DNA-bd_sf"/>
</dbReference>
<evidence type="ECO:0000259" key="4">
    <source>
        <dbReference type="Pfam" id="PF12802"/>
    </source>
</evidence>
<organism evidence="5 6">
    <name type="scientific">Crossiella cryophila</name>
    <dbReference type="NCBI Taxonomy" id="43355"/>
    <lineage>
        <taxon>Bacteria</taxon>
        <taxon>Bacillati</taxon>
        <taxon>Actinomycetota</taxon>
        <taxon>Actinomycetes</taxon>
        <taxon>Pseudonocardiales</taxon>
        <taxon>Pseudonocardiaceae</taxon>
        <taxon>Crossiella</taxon>
    </lineage>
</organism>